<dbReference type="SUPFAM" id="SSF51658">
    <property type="entry name" value="Xylose isomerase-like"/>
    <property type="match status" value="1"/>
</dbReference>
<dbReference type="HAMAP" id="MF_00697">
    <property type="entry name" value="UPF0276"/>
    <property type="match status" value="1"/>
</dbReference>
<reference evidence="4" key="1">
    <citation type="submission" date="2016-10" db="EMBL/GenBank/DDBJ databases">
        <authorList>
            <person name="Varghese N."/>
            <person name="Submissions S."/>
        </authorList>
    </citation>
    <scope>NUCLEOTIDE SEQUENCE [LARGE SCALE GENOMIC DNA]</scope>
    <source>
        <strain evidence="4">CGMCC 1.10658</strain>
    </source>
</reference>
<dbReference type="Pfam" id="PF05114">
    <property type="entry name" value="MbnB_TglH_ChrH"/>
    <property type="match status" value="1"/>
</dbReference>
<dbReference type="Proteomes" id="UP000199305">
    <property type="component" value="Unassembled WGS sequence"/>
</dbReference>
<evidence type="ECO:0000256" key="1">
    <source>
        <dbReference type="HAMAP-Rule" id="MF_00697"/>
    </source>
</evidence>
<comment type="similarity">
    <text evidence="1">Belongs to the UPF0276 family.</text>
</comment>
<gene>
    <name evidence="3" type="ORF">SAMN05216212_0656</name>
</gene>
<evidence type="ECO:0000313" key="3">
    <source>
        <dbReference type="EMBL" id="SDJ67615.1"/>
    </source>
</evidence>
<dbReference type="Gene3D" id="3.20.20.150">
    <property type="entry name" value="Divalent-metal-dependent TIM barrel enzymes"/>
    <property type="match status" value="1"/>
</dbReference>
<dbReference type="NCBIfam" id="NF003818">
    <property type="entry name" value="PRK05409.1"/>
    <property type="match status" value="1"/>
</dbReference>
<name>A0A1G8VQC6_9GAMM</name>
<dbReference type="STRING" id="658219.SAMN05216212_0656"/>
<organism evidence="3 4">
    <name type="scientific">Microbulbifer yueqingensis</name>
    <dbReference type="NCBI Taxonomy" id="658219"/>
    <lineage>
        <taxon>Bacteria</taxon>
        <taxon>Pseudomonadati</taxon>
        <taxon>Pseudomonadota</taxon>
        <taxon>Gammaproteobacteria</taxon>
        <taxon>Cellvibrionales</taxon>
        <taxon>Microbulbiferaceae</taxon>
        <taxon>Microbulbifer</taxon>
    </lineage>
</organism>
<dbReference type="AlphaFoldDB" id="A0A1G8VQC6"/>
<accession>A0A1G8VQC6</accession>
<dbReference type="InterPro" id="IPR007801">
    <property type="entry name" value="MbnB/TglH/ChrH"/>
</dbReference>
<feature type="region of interest" description="Disordered" evidence="2">
    <location>
        <begin position="274"/>
        <end position="299"/>
    </location>
</feature>
<protein>
    <recommendedName>
        <fullName evidence="1">UPF0276 protein SAMN05216212_0656</fullName>
    </recommendedName>
</protein>
<dbReference type="InterPro" id="IPR036237">
    <property type="entry name" value="Xyl_isomerase-like_sf"/>
</dbReference>
<dbReference type="EMBL" id="FNFH01000001">
    <property type="protein sequence ID" value="SDJ67615.1"/>
    <property type="molecule type" value="Genomic_DNA"/>
</dbReference>
<evidence type="ECO:0000313" key="4">
    <source>
        <dbReference type="Proteomes" id="UP000199305"/>
    </source>
</evidence>
<proteinExistence type="inferred from homology"/>
<keyword evidence="4" id="KW-1185">Reference proteome</keyword>
<evidence type="ECO:0000256" key="2">
    <source>
        <dbReference type="SAM" id="MobiDB-lite"/>
    </source>
</evidence>
<sequence length="299" mass="33675">MTISKTVEYPVEGAGLGLRRSMMGEEMPTGAVDFLEVAPENWINVGGRYGRWFREYTERYPFVIHGLSLSIGSPAPLDLELVKSVKGFIREHGIRCYSEHLSYCSDHGHLYDLLPIPFTEEAVAYVAGRIRQVQDVLEQRIAMENVSYYAAPAREMSELEFLNAVLAEADCDLLLDVNNIYVNSINHRYDAGEFLRGLPADRIRYAHVAGHFNEADDLKVDTHGAPVIDPVWQLLQEAYAHFGVFPTLLERDFNIPPLPELVREVGHIRQLQEQAATVSRPSGSAKEPAPEVARVHAYR</sequence>
<dbReference type="PANTHER" id="PTHR42194:SF1">
    <property type="entry name" value="UPF0276 PROTEIN HI_1600"/>
    <property type="match status" value="1"/>
</dbReference>
<dbReference type="OrthoDB" id="9763101at2"/>
<dbReference type="PANTHER" id="PTHR42194">
    <property type="entry name" value="UPF0276 PROTEIN HI_1600"/>
    <property type="match status" value="1"/>
</dbReference>
<dbReference type="RefSeq" id="WP_091508025.1">
    <property type="nucleotide sequence ID" value="NZ_FNFH01000001.1"/>
</dbReference>